<evidence type="ECO:0000256" key="4">
    <source>
        <dbReference type="ARBA" id="ARBA00022833"/>
    </source>
</evidence>
<evidence type="ECO:0000256" key="3">
    <source>
        <dbReference type="ARBA" id="ARBA00022723"/>
    </source>
</evidence>
<protein>
    <submittedName>
        <fullName evidence="9">S-(Hydroxymethyl)glutathione dehydrogenase / alcohol dehydrogenase</fullName>
    </submittedName>
</protein>
<reference evidence="9 10" key="1">
    <citation type="submission" date="2016-10" db="EMBL/GenBank/DDBJ databases">
        <authorList>
            <person name="de Groot N.N."/>
        </authorList>
    </citation>
    <scope>NUCLEOTIDE SEQUENCE [LARGE SCALE GENOMIC DNA]</scope>
    <source>
        <strain evidence="9 10">DSM 43357</strain>
    </source>
</reference>
<dbReference type="Gene3D" id="3.40.50.720">
    <property type="entry name" value="NAD(P)-binding Rossmann-like Domain"/>
    <property type="match status" value="1"/>
</dbReference>
<feature type="domain" description="Enoyl reductase (ER)" evidence="8">
    <location>
        <begin position="8"/>
        <end position="364"/>
    </location>
</feature>
<dbReference type="FunFam" id="3.40.50.720:FF:000003">
    <property type="entry name" value="S-(hydroxymethyl)glutathione dehydrogenase"/>
    <property type="match status" value="1"/>
</dbReference>
<dbReference type="GO" id="GO:0051903">
    <property type="term" value="F:S-(hydroxymethyl)glutathione dehydrogenase [NAD(P)+] activity"/>
    <property type="evidence" value="ECO:0007669"/>
    <property type="project" value="TreeGrafter"/>
</dbReference>
<dbReference type="InterPro" id="IPR013149">
    <property type="entry name" value="ADH-like_C"/>
</dbReference>
<evidence type="ECO:0000313" key="10">
    <source>
        <dbReference type="Proteomes" id="UP000198953"/>
    </source>
</evidence>
<gene>
    <name evidence="9" type="ORF">SAMN05660976_03340</name>
</gene>
<evidence type="ECO:0000259" key="8">
    <source>
        <dbReference type="SMART" id="SM00829"/>
    </source>
</evidence>
<dbReference type="PANTHER" id="PTHR43880:SF12">
    <property type="entry name" value="ALCOHOL DEHYDROGENASE CLASS-3"/>
    <property type="match status" value="1"/>
</dbReference>
<evidence type="ECO:0000313" key="9">
    <source>
        <dbReference type="EMBL" id="SEL79577.1"/>
    </source>
</evidence>
<evidence type="ECO:0000256" key="2">
    <source>
        <dbReference type="ARBA" id="ARBA00008072"/>
    </source>
</evidence>
<name>A0A1H7T709_9ACTN</name>
<dbReference type="Pfam" id="PF08240">
    <property type="entry name" value="ADH_N"/>
    <property type="match status" value="1"/>
</dbReference>
<dbReference type="InterPro" id="IPR020843">
    <property type="entry name" value="ER"/>
</dbReference>
<dbReference type="GO" id="GO:0046294">
    <property type="term" value="P:formaldehyde catabolic process"/>
    <property type="evidence" value="ECO:0007669"/>
    <property type="project" value="TreeGrafter"/>
</dbReference>
<comment type="similarity">
    <text evidence="2 7">Belongs to the zinc-containing alcohol dehydrogenase family.</text>
</comment>
<dbReference type="SMART" id="SM00829">
    <property type="entry name" value="PKS_ER"/>
    <property type="match status" value="1"/>
</dbReference>
<dbReference type="GO" id="GO:0008270">
    <property type="term" value="F:zinc ion binding"/>
    <property type="evidence" value="ECO:0007669"/>
    <property type="project" value="InterPro"/>
</dbReference>
<keyword evidence="5" id="KW-0560">Oxidoreductase</keyword>
<organism evidence="9 10">
    <name type="scientific">Nonomuraea pusilla</name>
    <dbReference type="NCBI Taxonomy" id="46177"/>
    <lineage>
        <taxon>Bacteria</taxon>
        <taxon>Bacillati</taxon>
        <taxon>Actinomycetota</taxon>
        <taxon>Actinomycetes</taxon>
        <taxon>Streptosporangiales</taxon>
        <taxon>Streptosporangiaceae</taxon>
        <taxon>Nonomuraea</taxon>
    </lineage>
</organism>
<dbReference type="GO" id="GO:0005829">
    <property type="term" value="C:cytosol"/>
    <property type="evidence" value="ECO:0007669"/>
    <property type="project" value="TreeGrafter"/>
</dbReference>
<proteinExistence type="inferred from homology"/>
<evidence type="ECO:0000256" key="6">
    <source>
        <dbReference type="ARBA" id="ARBA00023027"/>
    </source>
</evidence>
<dbReference type="SUPFAM" id="SSF51735">
    <property type="entry name" value="NAD(P)-binding Rossmann-fold domains"/>
    <property type="match status" value="1"/>
</dbReference>
<dbReference type="InterPro" id="IPR002328">
    <property type="entry name" value="ADH_Zn_CS"/>
</dbReference>
<sequence>MRAAVFESADRPVRVEQVDLAPPGPGEVRVRIAAAGVCGSDLHVRRGEWDVPLPLVMGHEGSGVVTELGPGVTSLAEGDHVVLSWVAPCGRCRYCRAGHEARCQLAATVVAPGGVLQDGSSRLSRNGETVYHYLGVSSFAEEAVVPASGAVKIREDAPLDTVALVGCAVATGVGAVTNTAAVLPGSTVAVIGCGGVGLSVVQGAKLAGAERIVAIDTRAEKTALAMTLGATDQLSGADATAPEALRDLLPDGVDYAFDAVGHQATLEAAIQMLGLGGAAVAVGLPPKGTLARFDPLVLAEADQRILGSNYGSVRPAIDIPALVDRYMDGHLQLDQLVSRRTTLDEAGHALDDLASGEALRTLLVP</sequence>
<accession>A0A1H7T709</accession>
<comment type="cofactor">
    <cofactor evidence="1 7">
        <name>Zn(2+)</name>
        <dbReference type="ChEBI" id="CHEBI:29105"/>
    </cofactor>
</comment>
<keyword evidence="3 7" id="KW-0479">Metal-binding</keyword>
<evidence type="ECO:0000256" key="1">
    <source>
        <dbReference type="ARBA" id="ARBA00001947"/>
    </source>
</evidence>
<dbReference type="CDD" id="cd08279">
    <property type="entry name" value="Zn_ADH_class_III"/>
    <property type="match status" value="1"/>
</dbReference>
<dbReference type="InterPro" id="IPR013154">
    <property type="entry name" value="ADH-like_N"/>
</dbReference>
<dbReference type="Pfam" id="PF00107">
    <property type="entry name" value="ADH_zinc_N"/>
    <property type="match status" value="1"/>
</dbReference>
<dbReference type="STRING" id="46177.SAMN05660976_03340"/>
<dbReference type="AlphaFoldDB" id="A0A1H7T709"/>
<dbReference type="SUPFAM" id="SSF50129">
    <property type="entry name" value="GroES-like"/>
    <property type="match status" value="2"/>
</dbReference>
<keyword evidence="4 7" id="KW-0862">Zinc</keyword>
<dbReference type="PROSITE" id="PS00059">
    <property type="entry name" value="ADH_ZINC"/>
    <property type="match status" value="1"/>
</dbReference>
<evidence type="ECO:0000256" key="7">
    <source>
        <dbReference type="RuleBase" id="RU361277"/>
    </source>
</evidence>
<dbReference type="OrthoDB" id="334894at2"/>
<keyword evidence="10" id="KW-1185">Reference proteome</keyword>
<dbReference type="EMBL" id="FOBF01000007">
    <property type="protein sequence ID" value="SEL79577.1"/>
    <property type="molecule type" value="Genomic_DNA"/>
</dbReference>
<evidence type="ECO:0000256" key="5">
    <source>
        <dbReference type="ARBA" id="ARBA00023002"/>
    </source>
</evidence>
<dbReference type="InterPro" id="IPR036291">
    <property type="entry name" value="NAD(P)-bd_dom_sf"/>
</dbReference>
<dbReference type="InterPro" id="IPR011032">
    <property type="entry name" value="GroES-like_sf"/>
</dbReference>
<keyword evidence="6" id="KW-0520">NAD</keyword>
<dbReference type="RefSeq" id="WP_055502466.1">
    <property type="nucleotide sequence ID" value="NZ_BBZG01000001.1"/>
</dbReference>
<dbReference type="Gene3D" id="3.90.180.10">
    <property type="entry name" value="Medium-chain alcohol dehydrogenases, catalytic domain"/>
    <property type="match status" value="1"/>
</dbReference>
<dbReference type="Proteomes" id="UP000198953">
    <property type="component" value="Unassembled WGS sequence"/>
</dbReference>
<dbReference type="PANTHER" id="PTHR43880">
    <property type="entry name" value="ALCOHOL DEHYDROGENASE"/>
    <property type="match status" value="1"/>
</dbReference>